<sequence>MDELGRVGWLTVGVAGMALAGTARAVSQAGRIARGLLQSPPAQADGTPAAGGPDAQADGGPGGWILLAALLLAAGAAYHAVTGAEAVVKEILHGPAR</sequence>
<accession>A0ABN1TDL6</accession>
<evidence type="ECO:0000313" key="3">
    <source>
        <dbReference type="Proteomes" id="UP001499987"/>
    </source>
</evidence>
<name>A0ABN1TDL6_9ACTN</name>
<evidence type="ECO:0008006" key="4">
    <source>
        <dbReference type="Google" id="ProtNLM"/>
    </source>
</evidence>
<dbReference type="RefSeq" id="WP_344622927.1">
    <property type="nucleotide sequence ID" value="NZ_BAAALD010000011.1"/>
</dbReference>
<reference evidence="2 3" key="1">
    <citation type="journal article" date="2019" name="Int. J. Syst. Evol. Microbiol.">
        <title>The Global Catalogue of Microorganisms (GCM) 10K type strain sequencing project: providing services to taxonomists for standard genome sequencing and annotation.</title>
        <authorList>
            <consortium name="The Broad Institute Genomics Platform"/>
            <consortium name="The Broad Institute Genome Sequencing Center for Infectious Disease"/>
            <person name="Wu L."/>
            <person name="Ma J."/>
        </authorList>
    </citation>
    <scope>NUCLEOTIDE SEQUENCE [LARGE SCALE GENOMIC DNA]</scope>
    <source>
        <strain evidence="2 3">JCM 13002</strain>
    </source>
</reference>
<dbReference type="Proteomes" id="UP001499987">
    <property type="component" value="Unassembled WGS sequence"/>
</dbReference>
<keyword evidence="3" id="KW-1185">Reference proteome</keyword>
<protein>
    <recommendedName>
        <fullName evidence="4">DUF4235 domain-containing protein</fullName>
    </recommendedName>
</protein>
<comment type="caution">
    <text evidence="2">The sequence shown here is derived from an EMBL/GenBank/DDBJ whole genome shotgun (WGS) entry which is preliminary data.</text>
</comment>
<feature type="region of interest" description="Disordered" evidence="1">
    <location>
        <begin position="37"/>
        <end position="57"/>
    </location>
</feature>
<proteinExistence type="predicted"/>
<dbReference type="EMBL" id="BAAALD010000011">
    <property type="protein sequence ID" value="GAA1076456.1"/>
    <property type="molecule type" value="Genomic_DNA"/>
</dbReference>
<gene>
    <name evidence="2" type="ORF">GCM10009663_17530</name>
</gene>
<evidence type="ECO:0000256" key="1">
    <source>
        <dbReference type="SAM" id="MobiDB-lite"/>
    </source>
</evidence>
<evidence type="ECO:0000313" key="2">
    <source>
        <dbReference type="EMBL" id="GAA1076456.1"/>
    </source>
</evidence>
<feature type="compositionally biased region" description="Low complexity" evidence="1">
    <location>
        <begin position="40"/>
        <end position="57"/>
    </location>
</feature>
<organism evidence="2 3">
    <name type="scientific">Kitasatospora arboriphila</name>
    <dbReference type="NCBI Taxonomy" id="258052"/>
    <lineage>
        <taxon>Bacteria</taxon>
        <taxon>Bacillati</taxon>
        <taxon>Actinomycetota</taxon>
        <taxon>Actinomycetes</taxon>
        <taxon>Kitasatosporales</taxon>
        <taxon>Streptomycetaceae</taxon>
        <taxon>Kitasatospora</taxon>
    </lineage>
</organism>